<dbReference type="EMBL" id="VFEQ01000041">
    <property type="protein sequence ID" value="TWR48101.1"/>
    <property type="molecule type" value="Genomic_DNA"/>
</dbReference>
<reference evidence="1 2" key="1">
    <citation type="submission" date="2019-06" db="EMBL/GenBank/DDBJ databases">
        <title>Pseudomonas bimorpha sp. nov. isolated from bovine raw milk and skim milk concentrate.</title>
        <authorList>
            <person name="Hofmann K."/>
            <person name="Huptas C."/>
            <person name="Doll E."/>
            <person name="Scherer S."/>
            <person name="Wenning M."/>
        </authorList>
    </citation>
    <scope>NUCLEOTIDE SEQUENCE [LARGE SCALE GENOMIC DNA]</scope>
    <source>
        <strain evidence="1 2">DSM 13124</strain>
    </source>
</reference>
<accession>A0A9X9FUD7</accession>
<protein>
    <submittedName>
        <fullName evidence="1">Uncharacterized protein</fullName>
    </submittedName>
</protein>
<comment type="caution">
    <text evidence="1">The sequence shown here is derived from an EMBL/GenBank/DDBJ whole genome shotgun (WGS) entry which is preliminary data.</text>
</comment>
<organism evidence="1 2">
    <name type="scientific">Pseudomonas marginalis</name>
    <name type="common">Pseudomonas panacis</name>
    <dbReference type="NCBI Taxonomy" id="298"/>
    <lineage>
        <taxon>Bacteria</taxon>
        <taxon>Pseudomonadati</taxon>
        <taxon>Pseudomonadota</taxon>
        <taxon>Gammaproteobacteria</taxon>
        <taxon>Pseudomonadales</taxon>
        <taxon>Pseudomonadaceae</taxon>
        <taxon>Pseudomonas</taxon>
    </lineage>
</organism>
<dbReference type="Proteomes" id="UP000316123">
    <property type="component" value="Unassembled WGS sequence"/>
</dbReference>
<name>A0A9X9FUD7_PSEMA</name>
<gene>
    <name evidence="1" type="ORF">FIV41_32070</name>
</gene>
<evidence type="ECO:0000313" key="2">
    <source>
        <dbReference type="Proteomes" id="UP000316123"/>
    </source>
</evidence>
<evidence type="ECO:0000313" key="1">
    <source>
        <dbReference type="EMBL" id="TWR48101.1"/>
    </source>
</evidence>
<sequence>MKKIIRHESQTDFFARMNSLAHQLDRGESVDACESISFEDADEMKTYQSEQHRQKVKASLSVIQGGGGEKQKTKGALKLDSKDFKFRSLEFLDASVFERVAMQVLKDYTFASARLRGGLIVKVSRVEAEKTQPKSRQK</sequence>
<proteinExistence type="predicted"/>
<dbReference type="RefSeq" id="WP_033897285.1">
    <property type="nucleotide sequence ID" value="NZ_FNSU01000001.1"/>
</dbReference>
<dbReference type="OrthoDB" id="9882894at2"/>
<dbReference type="AlphaFoldDB" id="A0A9X9FUD7"/>